<dbReference type="CDD" id="cd19989">
    <property type="entry name" value="PBP1_SBP-like"/>
    <property type="match status" value="1"/>
</dbReference>
<dbReference type="STRING" id="206506.AAV32_15560"/>
<proteinExistence type="inferred from homology"/>
<comment type="caution">
    <text evidence="7">The sequence shown here is derived from an EMBL/GenBank/DDBJ whole genome shotgun (WGS) entry which is preliminary data.</text>
</comment>
<name>A0A171KP59_9BURK</name>
<reference evidence="7 8" key="1">
    <citation type="submission" date="2015-04" db="EMBL/GenBank/DDBJ databases">
        <title>Genome sequence of Kerstersia gyiorum CG1.</title>
        <authorList>
            <person name="Greninger A.L."/>
            <person name="Kozyreva V."/>
            <person name="Chaturvedi V."/>
        </authorList>
    </citation>
    <scope>NUCLEOTIDE SEQUENCE [LARGE SCALE GENOMIC DNA]</scope>
    <source>
        <strain evidence="7 8">CG1</strain>
    </source>
</reference>
<evidence type="ECO:0000256" key="4">
    <source>
        <dbReference type="ARBA" id="ARBA00022970"/>
    </source>
</evidence>
<dbReference type="Pfam" id="PF13458">
    <property type="entry name" value="Peripla_BP_6"/>
    <property type="match status" value="1"/>
</dbReference>
<accession>A0A171KP59</accession>
<evidence type="ECO:0000256" key="2">
    <source>
        <dbReference type="ARBA" id="ARBA00022448"/>
    </source>
</evidence>
<evidence type="ECO:0000313" key="7">
    <source>
        <dbReference type="EMBL" id="KKO70676.1"/>
    </source>
</evidence>
<dbReference type="Gene3D" id="3.40.50.2300">
    <property type="match status" value="2"/>
</dbReference>
<protein>
    <submittedName>
        <fullName evidence="7">ABC transporter substrate-binding protein</fullName>
    </submittedName>
</protein>
<keyword evidence="8" id="KW-1185">Reference proteome</keyword>
<dbReference type="PANTHER" id="PTHR30483">
    <property type="entry name" value="LEUCINE-SPECIFIC-BINDING PROTEIN"/>
    <property type="match status" value="1"/>
</dbReference>
<keyword evidence="2" id="KW-0813">Transport</keyword>
<keyword evidence="4" id="KW-0029">Amino-acid transport</keyword>
<feature type="signal peptide" evidence="5">
    <location>
        <begin position="1"/>
        <end position="26"/>
    </location>
</feature>
<evidence type="ECO:0000256" key="3">
    <source>
        <dbReference type="ARBA" id="ARBA00022729"/>
    </source>
</evidence>
<dbReference type="GO" id="GO:0006865">
    <property type="term" value="P:amino acid transport"/>
    <property type="evidence" value="ECO:0007669"/>
    <property type="project" value="UniProtKB-KW"/>
</dbReference>
<dbReference type="AlphaFoldDB" id="A0A171KP59"/>
<sequence length="396" mass="42944">MTHQRFLPRRLAGLALAAIIPLSAAAADKDPIRIGTVTSVSGVFSQQGEEVQRAVQFAVEQANRKGGIDGRAVELKIADDESTPDAGRRAAEKLARDGHNLLVAPIASSITLAVGQGLERWDAMQVVHLSKADRITGDSCKPRMFRSSHSDSMDLAMFDEWLKEVPEKKFAVVGADYVWGRDSAEHFQHSAARLGKEIALSVFPPVGTKDFAPYIAQIKAQPDIDGIWVALVGRDLIAFAKQAHEFGLTDKRIIGHAYIMNFVVNATGDATQGVWGNIGYSPDIDTARNHEFVTEFQEKYGRAPTDNEGQAYNAVQTIFEGVKLAGSTKPGEVSRALRGATYDTIYGPATMRAEDNQLVLPTYIGQVEAVDGKLRPVVKQAFGPDIVPAPTGECKM</sequence>
<keyword evidence="3 5" id="KW-0732">Signal</keyword>
<feature type="domain" description="Leucine-binding protein" evidence="6">
    <location>
        <begin position="31"/>
        <end position="368"/>
    </location>
</feature>
<organism evidence="7 8">
    <name type="scientific">Kerstersia gyiorum</name>
    <dbReference type="NCBI Taxonomy" id="206506"/>
    <lineage>
        <taxon>Bacteria</taxon>
        <taxon>Pseudomonadati</taxon>
        <taxon>Pseudomonadota</taxon>
        <taxon>Betaproteobacteria</taxon>
        <taxon>Burkholderiales</taxon>
        <taxon>Alcaligenaceae</taxon>
        <taxon>Kerstersia</taxon>
    </lineage>
</organism>
<dbReference type="InterPro" id="IPR028082">
    <property type="entry name" value="Peripla_BP_I"/>
</dbReference>
<dbReference type="EMBL" id="LBNE01000013">
    <property type="protein sequence ID" value="KKO70676.1"/>
    <property type="molecule type" value="Genomic_DNA"/>
</dbReference>
<dbReference type="PATRIC" id="fig|206506.3.peg.3313"/>
<feature type="chain" id="PRO_5007908568" evidence="5">
    <location>
        <begin position="27"/>
        <end position="396"/>
    </location>
</feature>
<gene>
    <name evidence="7" type="ORF">AAV32_15560</name>
</gene>
<dbReference type="RefSeq" id="WP_068374432.1">
    <property type="nucleotide sequence ID" value="NZ_LBNE01000013.1"/>
</dbReference>
<dbReference type="InterPro" id="IPR051010">
    <property type="entry name" value="BCAA_transport"/>
</dbReference>
<dbReference type="SUPFAM" id="SSF53822">
    <property type="entry name" value="Periplasmic binding protein-like I"/>
    <property type="match status" value="1"/>
</dbReference>
<dbReference type="InterPro" id="IPR028081">
    <property type="entry name" value="Leu-bd"/>
</dbReference>
<evidence type="ECO:0000259" key="6">
    <source>
        <dbReference type="Pfam" id="PF13458"/>
    </source>
</evidence>
<comment type="similarity">
    <text evidence="1">Belongs to the leucine-binding protein family.</text>
</comment>
<evidence type="ECO:0000256" key="5">
    <source>
        <dbReference type="SAM" id="SignalP"/>
    </source>
</evidence>
<evidence type="ECO:0000256" key="1">
    <source>
        <dbReference type="ARBA" id="ARBA00010062"/>
    </source>
</evidence>
<dbReference type="PANTHER" id="PTHR30483:SF6">
    <property type="entry name" value="PERIPLASMIC BINDING PROTEIN OF ABC TRANSPORTER FOR NATURAL AMINO ACIDS"/>
    <property type="match status" value="1"/>
</dbReference>
<evidence type="ECO:0000313" key="8">
    <source>
        <dbReference type="Proteomes" id="UP000078084"/>
    </source>
</evidence>
<dbReference type="InterPro" id="IPR000709">
    <property type="entry name" value="Leu_Ile_Val-bd"/>
</dbReference>
<dbReference type="Proteomes" id="UP000078084">
    <property type="component" value="Unassembled WGS sequence"/>
</dbReference>
<dbReference type="PRINTS" id="PR00337">
    <property type="entry name" value="LEUILEVALBP"/>
</dbReference>